<gene>
    <name evidence="5" type="ORF">HKB35_03315</name>
</gene>
<dbReference type="InterPro" id="IPR044946">
    <property type="entry name" value="Restrct_endonuc_typeI_TRD_sf"/>
</dbReference>
<dbReference type="Gene3D" id="3.90.220.20">
    <property type="entry name" value="DNA methylase specificity domains"/>
    <property type="match status" value="2"/>
</dbReference>
<evidence type="ECO:0000256" key="1">
    <source>
        <dbReference type="ARBA" id="ARBA00010923"/>
    </source>
</evidence>
<sequence>MTGRYKTYPEYRDSGVAFLGDIPLGWKPMKIKHFGSLKGGAGFPHSEQGNKDQKYNFYKVNALGKAGSTGELLQSKDTISELTANNLGAYIFPPKTIVFAKVGAALLLGRIRSLSKPACIDNNMMGLVVEKDHCPDFVKYAMQLVKFDFLVNPGAVPSLNEFQMGNCYLAFAPYEEQQQIANFLDHETSKIDTLIEKQEKLIELLKEKRQAVISHAVTKGLNPDAPMKDSGVEWLGEVPEHWKACPLKTISKFRQGKLHEPYIHEDGKFICVNSRFVSTEGEKFKYCSKNLSPVENEDILMVMSDLPNGRALAKALFVQGDNNFALNQRVCAITATEIDARFLYYQLNRNEYFLSFDDGCNQTNLSNYVFKNFPALVPYKAEQCEIAEYLDRQTESFDRLVEIANRQIELMKERKTALISAAVTGKIDVRDWEGEA</sequence>
<keyword evidence="2" id="KW-0680">Restriction system</keyword>
<dbReference type="Pfam" id="PF01420">
    <property type="entry name" value="Methylase_S"/>
    <property type="match status" value="2"/>
</dbReference>
<dbReference type="PANTHER" id="PTHR43140:SF1">
    <property type="entry name" value="TYPE I RESTRICTION ENZYME ECOKI SPECIFICITY SUBUNIT"/>
    <property type="match status" value="1"/>
</dbReference>
<organism evidence="5 6">
    <name type="scientific">Vibrio alginolyticus</name>
    <dbReference type="NCBI Taxonomy" id="663"/>
    <lineage>
        <taxon>Bacteria</taxon>
        <taxon>Pseudomonadati</taxon>
        <taxon>Pseudomonadota</taxon>
        <taxon>Gammaproteobacteria</taxon>
        <taxon>Vibrionales</taxon>
        <taxon>Vibrionaceae</taxon>
        <taxon>Vibrio</taxon>
    </lineage>
</organism>
<evidence type="ECO:0000256" key="2">
    <source>
        <dbReference type="ARBA" id="ARBA00022747"/>
    </source>
</evidence>
<evidence type="ECO:0000256" key="3">
    <source>
        <dbReference type="ARBA" id="ARBA00023125"/>
    </source>
</evidence>
<comment type="caution">
    <text evidence="5">The sequence shown here is derived from an EMBL/GenBank/DDBJ whole genome shotgun (WGS) entry which is preliminary data.</text>
</comment>
<dbReference type="SUPFAM" id="SSF116734">
    <property type="entry name" value="DNA methylase specificity domain"/>
    <property type="match status" value="2"/>
</dbReference>
<dbReference type="EMBL" id="JABCMA010000002">
    <property type="protein sequence ID" value="NMR72645.1"/>
    <property type="molecule type" value="Genomic_DNA"/>
</dbReference>
<evidence type="ECO:0000313" key="6">
    <source>
        <dbReference type="Proteomes" id="UP000565155"/>
    </source>
</evidence>
<keyword evidence="3" id="KW-0238">DNA-binding</keyword>
<dbReference type="InterPro" id="IPR051212">
    <property type="entry name" value="Type-I_RE_S_subunit"/>
</dbReference>
<reference evidence="5 6" key="1">
    <citation type="submission" date="2020-04" db="EMBL/GenBank/DDBJ databases">
        <title>Whole-genome sequencing of Vibrio spp. from China reveals different genetic environments of blaCTX-M-14 among diverse lineages.</title>
        <authorList>
            <person name="Zheng Z."/>
            <person name="Ye L."/>
            <person name="Chen S."/>
        </authorList>
    </citation>
    <scope>NUCLEOTIDE SEQUENCE [LARGE SCALE GENOMIC DNA]</scope>
    <source>
        <strain evidence="5 6">Vb1636</strain>
    </source>
</reference>
<protein>
    <recommendedName>
        <fullName evidence="4">Type I restriction modification DNA specificity domain-containing protein</fullName>
    </recommendedName>
</protein>
<feature type="domain" description="Type I restriction modification DNA specificity" evidence="4">
    <location>
        <begin position="239"/>
        <end position="402"/>
    </location>
</feature>
<evidence type="ECO:0000313" key="5">
    <source>
        <dbReference type="EMBL" id="NMR72645.1"/>
    </source>
</evidence>
<comment type="similarity">
    <text evidence="1">Belongs to the type-I restriction system S methylase family.</text>
</comment>
<dbReference type="GO" id="GO:0003677">
    <property type="term" value="F:DNA binding"/>
    <property type="evidence" value="ECO:0007669"/>
    <property type="project" value="UniProtKB-KW"/>
</dbReference>
<name>A0A7Y0MSR4_VIBAL</name>
<dbReference type="InterPro" id="IPR000055">
    <property type="entry name" value="Restrct_endonuc_typeI_TRD"/>
</dbReference>
<dbReference type="GO" id="GO:0009307">
    <property type="term" value="P:DNA restriction-modification system"/>
    <property type="evidence" value="ECO:0007669"/>
    <property type="project" value="UniProtKB-KW"/>
</dbReference>
<dbReference type="PANTHER" id="PTHR43140">
    <property type="entry name" value="TYPE-1 RESTRICTION ENZYME ECOKI SPECIFICITY PROTEIN"/>
    <property type="match status" value="1"/>
</dbReference>
<feature type="domain" description="Type I restriction modification DNA specificity" evidence="4">
    <location>
        <begin position="23"/>
        <end position="202"/>
    </location>
</feature>
<dbReference type="Proteomes" id="UP000565155">
    <property type="component" value="Unassembled WGS sequence"/>
</dbReference>
<dbReference type="Gene3D" id="1.10.287.1120">
    <property type="entry name" value="Bipartite methylase S protein"/>
    <property type="match status" value="1"/>
</dbReference>
<evidence type="ECO:0000259" key="4">
    <source>
        <dbReference type="Pfam" id="PF01420"/>
    </source>
</evidence>
<dbReference type="AlphaFoldDB" id="A0A7Y0MSR4"/>
<accession>A0A7Y0MSR4</accession>
<dbReference type="RefSeq" id="WP_140116008.1">
    <property type="nucleotide sequence ID" value="NZ_JABCMA010000002.1"/>
</dbReference>
<proteinExistence type="inferred from homology"/>